<reference evidence="2 3" key="1">
    <citation type="submission" date="2015-02" db="EMBL/GenBank/DDBJ databases">
        <title>Draft genome sequence of Kitasatospora griseola MF730-N6, a bafilomycin, terpentecin and satosporin producer.</title>
        <authorList>
            <person name="Arens J.C."/>
            <person name="Haltli B."/>
            <person name="Kerr R.G."/>
        </authorList>
    </citation>
    <scope>NUCLEOTIDE SEQUENCE [LARGE SCALE GENOMIC DNA]</scope>
    <source>
        <strain evidence="2 3">MF730-N6</strain>
    </source>
</reference>
<dbReference type="InterPro" id="IPR028994">
    <property type="entry name" value="Integrin_alpha_N"/>
</dbReference>
<comment type="caution">
    <text evidence="2">The sequence shown here is derived from an EMBL/GenBank/DDBJ whole genome shotgun (WGS) entry which is preliminary data.</text>
</comment>
<dbReference type="STRING" id="2064.TR51_16240"/>
<dbReference type="SUPFAM" id="SSF69318">
    <property type="entry name" value="Integrin alpha N-terminal domain"/>
    <property type="match status" value="1"/>
</dbReference>
<dbReference type="AlphaFoldDB" id="A0A0D0P1F8"/>
<organism evidence="2 3">
    <name type="scientific">Kitasatospora griseola</name>
    <name type="common">Streptomyces griseolosporeus</name>
    <dbReference type="NCBI Taxonomy" id="2064"/>
    <lineage>
        <taxon>Bacteria</taxon>
        <taxon>Bacillati</taxon>
        <taxon>Actinomycetota</taxon>
        <taxon>Actinomycetes</taxon>
        <taxon>Kitasatosporales</taxon>
        <taxon>Streptomycetaceae</taxon>
        <taxon>Kitasatospora</taxon>
    </lineage>
</organism>
<dbReference type="PATRIC" id="fig|2064.6.peg.3483"/>
<feature type="chain" id="PRO_5002217899" description="VCBS repeat-containing protein" evidence="1">
    <location>
        <begin position="26"/>
        <end position="359"/>
    </location>
</feature>
<protein>
    <recommendedName>
        <fullName evidence="4">VCBS repeat-containing protein</fullName>
    </recommendedName>
</protein>
<accession>A0A0D0P1F8</accession>
<evidence type="ECO:0000313" key="2">
    <source>
        <dbReference type="EMBL" id="KIQ65441.1"/>
    </source>
</evidence>
<gene>
    <name evidence="2" type="ORF">TR51_16240</name>
</gene>
<evidence type="ECO:0000256" key="1">
    <source>
        <dbReference type="SAM" id="SignalP"/>
    </source>
</evidence>
<proteinExistence type="predicted"/>
<sequence length="359" mass="36295">MPRLLALIASGTLGLGLLGIPAAGATSFDASLSPAAAFTTEGIVYGDLTNDGHPDILLPDSVGNLRVIQNTTDTADTGQLFGFAASSPTGTWQGVQITHHGSLRGGIGHDELIAHSAGSPRLSLYRTWTTGLADSTSFFLNGSTTQGAVTCLSAGGVTITCPSELGTDWSNATQILAIGSVNNETTDTPARTNLVAVIGTKLWLFSPGSNSVKLLAPTDTLLSALDWSGYDLIGPGPANGTTTCTNAAGTTTTTSQATLWTRERSTGRILAYPITRNPANTCAIDYSALADPAQGAVIGNSIAPTAYPVVGSVGDLTGDGVPDLYGQNPAGQVTVWPGAVGDATGHPGAVTGFEAPLAG</sequence>
<keyword evidence="3" id="KW-1185">Reference proteome</keyword>
<evidence type="ECO:0000313" key="3">
    <source>
        <dbReference type="Proteomes" id="UP000032066"/>
    </source>
</evidence>
<name>A0A0D0P1F8_KITGR</name>
<evidence type="ECO:0008006" key="4">
    <source>
        <dbReference type="Google" id="ProtNLM"/>
    </source>
</evidence>
<dbReference type="EMBL" id="JXZB01000002">
    <property type="protein sequence ID" value="KIQ65441.1"/>
    <property type="molecule type" value="Genomic_DNA"/>
</dbReference>
<feature type="signal peptide" evidence="1">
    <location>
        <begin position="1"/>
        <end position="25"/>
    </location>
</feature>
<dbReference type="Proteomes" id="UP000032066">
    <property type="component" value="Unassembled WGS sequence"/>
</dbReference>
<keyword evidence="1" id="KW-0732">Signal</keyword>